<proteinExistence type="predicted"/>
<dbReference type="AlphaFoldDB" id="A0A0M3KCT2"/>
<dbReference type="PANTHER" id="PTHR23072">
    <property type="entry name" value="PHOSPHATIDYLINOSITOL GLYCAN-RELATED"/>
    <property type="match status" value="1"/>
</dbReference>
<dbReference type="InterPro" id="IPR017850">
    <property type="entry name" value="Alkaline_phosphatase_core_sf"/>
</dbReference>
<dbReference type="InterPro" id="IPR002591">
    <property type="entry name" value="Phosphodiest/P_Trfase"/>
</dbReference>
<organism evidence="2">
    <name type="scientific">Anisakis simplex</name>
    <name type="common">Herring worm</name>
    <dbReference type="NCBI Taxonomy" id="6269"/>
    <lineage>
        <taxon>Eukaryota</taxon>
        <taxon>Metazoa</taxon>
        <taxon>Ecdysozoa</taxon>
        <taxon>Nematoda</taxon>
        <taxon>Chromadorea</taxon>
        <taxon>Rhabditida</taxon>
        <taxon>Spirurina</taxon>
        <taxon>Ascaridomorpha</taxon>
        <taxon>Ascaridoidea</taxon>
        <taxon>Anisakidae</taxon>
        <taxon>Anisakis</taxon>
        <taxon>Anisakis simplex complex</taxon>
    </lineage>
</organism>
<dbReference type="GO" id="GO:0051267">
    <property type="term" value="F:CP2 mannose-ethanolamine phosphotransferase activity"/>
    <property type="evidence" value="ECO:0007669"/>
    <property type="project" value="TreeGrafter"/>
</dbReference>
<protein>
    <submittedName>
        <fullName evidence="2">GPI ethanolamine phosphate transferase 2 (inferred by orthology to a human protein)</fullName>
    </submittedName>
</protein>
<feature type="transmembrane region" description="Helical" evidence="1">
    <location>
        <begin position="381"/>
        <end position="402"/>
    </location>
</feature>
<dbReference type="GO" id="GO:0005789">
    <property type="term" value="C:endoplasmic reticulum membrane"/>
    <property type="evidence" value="ECO:0007669"/>
    <property type="project" value="TreeGrafter"/>
</dbReference>
<dbReference type="InterPro" id="IPR039527">
    <property type="entry name" value="PIGG/GPI7"/>
</dbReference>
<feature type="transmembrane region" description="Helical" evidence="1">
    <location>
        <begin position="312"/>
        <end position="336"/>
    </location>
</feature>
<dbReference type="WBParaSite" id="ASIM_0001878401-mRNA-1">
    <property type="protein sequence ID" value="ASIM_0001878401-mRNA-1"/>
    <property type="gene ID" value="ASIM_0001878401"/>
</dbReference>
<dbReference type="Pfam" id="PF01663">
    <property type="entry name" value="Phosphodiest"/>
    <property type="match status" value="1"/>
</dbReference>
<dbReference type="Gene3D" id="3.40.720.10">
    <property type="entry name" value="Alkaline Phosphatase, subunit A"/>
    <property type="match status" value="1"/>
</dbReference>
<dbReference type="GO" id="GO:0006506">
    <property type="term" value="P:GPI anchor biosynthetic process"/>
    <property type="evidence" value="ECO:0007669"/>
    <property type="project" value="InterPro"/>
</dbReference>
<reference evidence="2" key="1">
    <citation type="submission" date="2017-02" db="UniProtKB">
        <authorList>
            <consortium name="WormBaseParasite"/>
        </authorList>
    </citation>
    <scope>IDENTIFICATION</scope>
</reference>
<evidence type="ECO:0000313" key="2">
    <source>
        <dbReference type="WBParaSite" id="ASIM_0001878401-mRNA-1"/>
    </source>
</evidence>
<name>A0A0M3KCT2_ANISI</name>
<sequence>LNFASSEVSDDNIIDRMRERDLKILFCGDDTWLRLYPDRFLDDSEGTVSFYVNDYTEVDDNVTRCMARKLNKENLEEWDVMILHYLGLDHIGHSLGGEDGMLEVKLVEMDVVIERIYSTLSQGVSGRLWMVVTGDHGMTEAGSHGGSTRRETFVPMVLIGGDGTLKESDISSGISQKVTKSIREVEQVDMCTTLAYMLDLGIPTGSLGMNLVPRVAGGRRGSGRLSVGDKGDKDGDNDIRMEDAFHLSAFPSEYSDDLMWCVERGVQMVREGFCLDGANGEYGGMEYGEFFEKCEMIMDSAQSQLLKSQTSFNMTLILGGVLGSVLVTILTILIVVKHWQIINSINNINNWSVLKKLICLLLVVEFGIFFGSSLIEEEHDVQYFLLTTSLFVMAANELRFILVDCLNDSKEWNGGFLVCNASKWVWIKRRRLIMVIGLLVLHRLGRTFTEGTRRRWLLERAEGGADGG</sequence>
<keyword evidence="1" id="KW-0812">Transmembrane</keyword>
<keyword evidence="1" id="KW-1133">Transmembrane helix</keyword>
<dbReference type="SUPFAM" id="SSF53649">
    <property type="entry name" value="Alkaline phosphatase-like"/>
    <property type="match status" value="1"/>
</dbReference>
<keyword evidence="1" id="KW-0472">Membrane</keyword>
<evidence type="ECO:0000256" key="1">
    <source>
        <dbReference type="SAM" id="Phobius"/>
    </source>
</evidence>
<dbReference type="PANTHER" id="PTHR23072:SF0">
    <property type="entry name" value="GPI ETHANOLAMINE PHOSPHATE TRANSFERASE 2"/>
    <property type="match status" value="1"/>
</dbReference>
<feature type="transmembrane region" description="Helical" evidence="1">
    <location>
        <begin position="357"/>
        <end position="375"/>
    </location>
</feature>
<accession>A0A0M3KCT2</accession>